<keyword evidence="2" id="KW-0472">Membrane</keyword>
<evidence type="ECO:0000256" key="2">
    <source>
        <dbReference type="SAM" id="Phobius"/>
    </source>
</evidence>
<keyword evidence="2" id="KW-0812">Transmembrane</keyword>
<accession>A0A399RPX2</accession>
<feature type="region of interest" description="Disordered" evidence="1">
    <location>
        <begin position="1080"/>
        <end position="1106"/>
    </location>
</feature>
<dbReference type="Pfam" id="PF11739">
    <property type="entry name" value="YdbH-like"/>
    <property type="match status" value="2"/>
</dbReference>
<feature type="transmembrane region" description="Helical" evidence="2">
    <location>
        <begin position="12"/>
        <end position="32"/>
    </location>
</feature>
<keyword evidence="2" id="KW-1133">Transmembrane helix</keyword>
<dbReference type="OrthoDB" id="7597031at2"/>
<comment type="caution">
    <text evidence="3">The sequence shown here is derived from an EMBL/GenBank/DDBJ whole genome shotgun (WGS) entry which is preliminary data.</text>
</comment>
<dbReference type="InterPro" id="IPR021730">
    <property type="entry name" value="YdbH"/>
</dbReference>
<name>A0A399RPX2_9PROT</name>
<dbReference type="EMBL" id="QWGA01000003">
    <property type="protein sequence ID" value="RIJ31989.1"/>
    <property type="molecule type" value="Genomic_DNA"/>
</dbReference>
<protein>
    <submittedName>
        <fullName evidence="3">Uncharacterized protein</fullName>
    </submittedName>
</protein>
<evidence type="ECO:0000313" key="4">
    <source>
        <dbReference type="Proteomes" id="UP000265845"/>
    </source>
</evidence>
<evidence type="ECO:0000256" key="1">
    <source>
        <dbReference type="SAM" id="MobiDB-lite"/>
    </source>
</evidence>
<organism evidence="3 4">
    <name type="scientific">Henriciella algicola</name>
    <dbReference type="NCBI Taxonomy" id="1608422"/>
    <lineage>
        <taxon>Bacteria</taxon>
        <taxon>Pseudomonadati</taxon>
        <taxon>Pseudomonadota</taxon>
        <taxon>Alphaproteobacteria</taxon>
        <taxon>Hyphomonadales</taxon>
        <taxon>Hyphomonadaceae</taxon>
        <taxon>Henriciella</taxon>
    </lineage>
</organism>
<evidence type="ECO:0000313" key="3">
    <source>
        <dbReference type="EMBL" id="RIJ31989.1"/>
    </source>
</evidence>
<dbReference type="Proteomes" id="UP000265845">
    <property type="component" value="Unassembled WGS sequence"/>
</dbReference>
<dbReference type="AlphaFoldDB" id="A0A399RPX2"/>
<keyword evidence="4" id="KW-1185">Reference proteome</keyword>
<reference evidence="3 4" key="1">
    <citation type="submission" date="2018-08" db="EMBL/GenBank/DDBJ databases">
        <title>Henriciella mobilis sp. nov., isolated from seawater.</title>
        <authorList>
            <person name="Cheng H."/>
            <person name="Wu Y.-H."/>
            <person name="Xu X.-W."/>
            <person name="Guo L.-L."/>
        </authorList>
    </citation>
    <scope>NUCLEOTIDE SEQUENCE [LARGE SCALE GENOMIC DNA]</scope>
    <source>
        <strain evidence="3 4">CCUG67844</strain>
    </source>
</reference>
<gene>
    <name evidence="3" type="ORF">D1222_07075</name>
</gene>
<feature type="compositionally biased region" description="Acidic residues" evidence="1">
    <location>
        <begin position="1087"/>
        <end position="1098"/>
    </location>
</feature>
<proteinExistence type="predicted"/>
<sequence length="1106" mass="117614">MIRRLIKNRPWMTISCAVVGFVLLALVSIWLMRQSIARHYTERWCAANDLTCSFEIDRLGLSGVSLSEISIANQTDRRPVEAGKLEVDLDWPGVFSPSIRLVSVDDPVIRLEYNSDGSVTLGGLEDIAASDSSDDTQLNIPAIRMRNARVEIATPAGDIRMYGDVNAQLPLQAEIHARAEPADLRTDQGRLKIEEGRLDLSIIGAAVQGSARFQLSEARFDAYQGRNILLDASLTPSLRPTLEFTLEAEESAAQDIAAENLRLTGTAGINPGKLDTTEHGPIGFLRSLVVSGEASTLRYKENVVTSPTVTLDAARSRAGPLEGTLAIGAEAATLAGISLGRSTLTGEGEVDDQLNEAELAGDLTIAEASIPREMSRDLLSPLRSGPPFTAHGNALRSGLTAALNDFRLGASYRFGFERGAGWTLETSDKINATAANGAQFSLAPTTNERVLTISNDRTELSGVAALNGPSLPSLDAYVKQAGVTSDGVLLETGRLRIAPWRADGLTLSVNLDQLTLNTEAAEPGLQAVGTASINGRMFGLDFADTSIFGGVDARLSDPLRVQSFSTRCIGLKSDGFTSPDTLRVGAFLTELCPQDGRLLRRANGAISGQLGVASLELPFESESTSGTIALNDGVLDWRAASTASLSLTGRQMTADLEIGENTLVIAAARPELGFKTGRPLSFSARTRRTELTGSLVPALIDIETLTLDATLPETGIAGSGSASTVIIRDKNEDPIYEPLQTDLSAEFANGIMQLSGPLRTSRSQREIADLQMTLNLVELDGEASLRSRDLIFQPGAFQPTALSERVRGLLSNARGRLNAGASLLIDGGDLSGTGFVEVRDFGFDTLRVGAVNNINGRIDFDELLKLHTPPGQKVTVGEINPGLPLRDGEIGFQILGADAAIIERASWPFAGGTLLLNQSQWTIAGTSDIVEITAREIELSRLIEVFSLPDINANGTVSGTFPVELRGANVFIRNAVLRADEEGGTIAYTGSVADAASQADERVDMAFRALRNFEFSVLEVGADGNLTGSMMITLELVGKSPDVLGGAPFAFNIGVDSELSKLIRSSQSITGTDWLAEVRNGSLTGDDAPDEEDIEDAPAGDKPSEP</sequence>